<feature type="transmembrane region" description="Helical" evidence="1">
    <location>
        <begin position="12"/>
        <end position="29"/>
    </location>
</feature>
<evidence type="ECO:0000313" key="2">
    <source>
        <dbReference type="EMBL" id="MPY10963.1"/>
    </source>
</evidence>
<dbReference type="EMBL" id="VJXX01000002">
    <property type="protein sequence ID" value="MPY10963.1"/>
    <property type="molecule type" value="Genomic_DNA"/>
</dbReference>
<gene>
    <name evidence="2" type="ORF">FNH21_09575</name>
</gene>
<feature type="transmembrane region" description="Helical" evidence="1">
    <location>
        <begin position="72"/>
        <end position="89"/>
    </location>
</feature>
<protein>
    <submittedName>
        <fullName evidence="2">Prolyl oligopeptidase family serine peptidase</fullName>
    </submittedName>
</protein>
<keyword evidence="1" id="KW-0812">Transmembrane</keyword>
<keyword evidence="1" id="KW-0472">Membrane</keyword>
<organism evidence="2 3">
    <name type="scientific">Arthrobacter bussei</name>
    <dbReference type="NCBI Taxonomy" id="2594179"/>
    <lineage>
        <taxon>Bacteria</taxon>
        <taxon>Bacillati</taxon>
        <taxon>Actinomycetota</taxon>
        <taxon>Actinomycetes</taxon>
        <taxon>Micrococcales</taxon>
        <taxon>Micrococcaceae</taxon>
        <taxon>Arthrobacter</taxon>
    </lineage>
</organism>
<dbReference type="InterPro" id="IPR050583">
    <property type="entry name" value="Mycobacterial_A85_antigen"/>
</dbReference>
<evidence type="ECO:0000313" key="3">
    <source>
        <dbReference type="Proteomes" id="UP000326464"/>
    </source>
</evidence>
<dbReference type="PANTHER" id="PTHR48098">
    <property type="entry name" value="ENTEROCHELIN ESTERASE-RELATED"/>
    <property type="match status" value="1"/>
</dbReference>
<dbReference type="Pfam" id="PF00756">
    <property type="entry name" value="Esterase"/>
    <property type="match status" value="1"/>
</dbReference>
<accession>A0A7X1NQI0</accession>
<name>A0A7X1NQI0_9MICC</name>
<dbReference type="InterPro" id="IPR029058">
    <property type="entry name" value="AB_hydrolase_fold"/>
</dbReference>
<evidence type="ECO:0000256" key="1">
    <source>
        <dbReference type="SAM" id="Phobius"/>
    </source>
</evidence>
<keyword evidence="3" id="KW-1185">Reference proteome</keyword>
<keyword evidence="1" id="KW-1133">Transmembrane helix</keyword>
<feature type="transmembrane region" description="Helical" evidence="1">
    <location>
        <begin position="36"/>
        <end position="57"/>
    </location>
</feature>
<proteinExistence type="predicted"/>
<dbReference type="InterPro" id="IPR000801">
    <property type="entry name" value="Esterase-like"/>
</dbReference>
<dbReference type="SUPFAM" id="SSF53474">
    <property type="entry name" value="alpha/beta-Hydrolases"/>
    <property type="match status" value="1"/>
</dbReference>
<comment type="caution">
    <text evidence="2">The sequence shown here is derived from an EMBL/GenBank/DDBJ whole genome shotgun (WGS) entry which is preliminary data.</text>
</comment>
<feature type="transmembrane region" description="Helical" evidence="1">
    <location>
        <begin position="101"/>
        <end position="122"/>
    </location>
</feature>
<sequence>MDPLEWDLIDGPAPAVLAALGGLALLWLVAGRRRHLVRAVVPAALIGAVGGVAVWFVTEEVLNIWGAPQPPWFYLLGGTAIAAVLLGATGLRTRRRWWQRVLTVVAPVLVLVAVAVSINAYYGSFPTLQAITNGADVPRLEAVRTPEGSGPLTTLDAWEPPADMPSTGTISVTTIPGTVSGVEAGDAYVYLPPAYLASTPAHLPVLVLIHGDPGGPEDWITGGRLPAVMDAYAAAHKGLAPIVILPDGSASTGPTPSLCLDSNYGKAGTYLSTDVPAWVKSTLKAGTHAATDWAIGGFSYGGTCSLTLATGHPSVYPTFLDISGEDEPTIEAGRDALIANYFSGDAAAFEAQNALDVVTTTPLPGTAGIITVGADDSFYRPQGEKVSAALTSAGVDVQLQTVPGGHTWEAWNAGLQNNLDWLMQRAGVLAG</sequence>
<reference evidence="3" key="1">
    <citation type="submission" date="2019-07" db="EMBL/GenBank/DDBJ databases">
        <title>Arthrobacter KR32 sp. nov., isolated from mountain cheese made of cows milk.</title>
        <authorList>
            <person name="Flegler A."/>
        </authorList>
    </citation>
    <scope>NUCLEOTIDE SEQUENCE [LARGE SCALE GENOMIC DNA]</scope>
    <source>
        <strain evidence="3">KR32</strain>
    </source>
</reference>
<dbReference type="RefSeq" id="WP_152814636.1">
    <property type="nucleotide sequence ID" value="NZ_VJXX01000002.1"/>
</dbReference>
<dbReference type="OrthoDB" id="3723842at2"/>
<dbReference type="Gene3D" id="3.40.50.1820">
    <property type="entry name" value="alpha/beta hydrolase"/>
    <property type="match status" value="1"/>
</dbReference>
<dbReference type="PANTHER" id="PTHR48098:SF1">
    <property type="entry name" value="DIACYLGLYCEROL ACYLTRANSFERASE_MYCOLYLTRANSFERASE AG85A"/>
    <property type="match status" value="1"/>
</dbReference>
<dbReference type="GO" id="GO:0016747">
    <property type="term" value="F:acyltransferase activity, transferring groups other than amino-acyl groups"/>
    <property type="evidence" value="ECO:0007669"/>
    <property type="project" value="TreeGrafter"/>
</dbReference>
<dbReference type="Proteomes" id="UP000326464">
    <property type="component" value="Unassembled WGS sequence"/>
</dbReference>
<dbReference type="AlphaFoldDB" id="A0A7X1NQI0"/>